<evidence type="ECO:0008006" key="3">
    <source>
        <dbReference type="Google" id="ProtNLM"/>
    </source>
</evidence>
<evidence type="ECO:0000313" key="2">
    <source>
        <dbReference type="Proteomes" id="UP000298429"/>
    </source>
</evidence>
<reference evidence="1 2" key="1">
    <citation type="journal article" date="2019" name="PLoS Negl. Trop. Dis.">
        <title>Revisiting the worldwide diversity of Leptospira species in the environment.</title>
        <authorList>
            <person name="Vincent A.T."/>
            <person name="Schiettekatte O."/>
            <person name="Bourhy P."/>
            <person name="Veyrier F.J."/>
            <person name="Picardeau M."/>
        </authorList>
    </citation>
    <scope>NUCLEOTIDE SEQUENCE [LARGE SCALE GENOMIC DNA]</scope>
    <source>
        <strain evidence="1 2">201702444</strain>
    </source>
</reference>
<proteinExistence type="predicted"/>
<comment type="caution">
    <text evidence="1">The sequence shown here is derived from an EMBL/GenBank/DDBJ whole genome shotgun (WGS) entry which is preliminary data.</text>
</comment>
<dbReference type="OrthoDB" id="339340at2"/>
<name>A0A5F2BBZ4_9LEPT</name>
<evidence type="ECO:0000313" key="1">
    <source>
        <dbReference type="EMBL" id="TGM03108.1"/>
    </source>
</evidence>
<dbReference type="PROSITE" id="PS51257">
    <property type="entry name" value="PROKAR_LIPOPROTEIN"/>
    <property type="match status" value="1"/>
</dbReference>
<dbReference type="AlphaFoldDB" id="A0A5F2BBZ4"/>
<dbReference type="RefSeq" id="WP_135670933.1">
    <property type="nucleotide sequence ID" value="NZ_RQGN01000048.1"/>
</dbReference>
<dbReference type="Proteomes" id="UP000298429">
    <property type="component" value="Unassembled WGS sequence"/>
</dbReference>
<dbReference type="EMBL" id="RQGN01000048">
    <property type="protein sequence ID" value="TGM03108.1"/>
    <property type="molecule type" value="Genomic_DNA"/>
</dbReference>
<sequence length="203" mass="23682">MFIRSILVFCFLLAQGCSTFMTGDDPPSIPKDSFMIDKEVSYELIGWQEDSSKKLASEILRTIHLSNRFKKISFHSKSDTEIKIQIVLEKAPRLGLLFGEQPQPVSWMVEKKPIQFSLYILNRLLAIRTYFIIPILQKSEDKVVFRVWKWNRKIGEYSYSIDSVQAFGWVSLGLLFIDDREKIRSAYSVYAEKFLSDSRAIYQ</sequence>
<organism evidence="1 2">
    <name type="scientific">Leptospira barantonii</name>
    <dbReference type="NCBI Taxonomy" id="2023184"/>
    <lineage>
        <taxon>Bacteria</taxon>
        <taxon>Pseudomonadati</taxon>
        <taxon>Spirochaetota</taxon>
        <taxon>Spirochaetia</taxon>
        <taxon>Leptospirales</taxon>
        <taxon>Leptospiraceae</taxon>
        <taxon>Leptospira</taxon>
    </lineage>
</organism>
<accession>A0A5F2BBZ4</accession>
<protein>
    <recommendedName>
        <fullName evidence="3">Lipoprotein</fullName>
    </recommendedName>
</protein>
<gene>
    <name evidence="1" type="ORF">EHQ76_10450</name>
</gene>